<feature type="domain" description="DUF4440" evidence="1">
    <location>
        <begin position="13"/>
        <end position="110"/>
    </location>
</feature>
<comment type="caution">
    <text evidence="2">The sequence shown here is derived from an EMBL/GenBank/DDBJ whole genome shotgun (WGS) entry which is preliminary data.</text>
</comment>
<sequence>MINKEDKALFNMIQELENSHLRPDIRKSVEKLGELLADDFIEIGSSGKKFGKNECLKGGVALDEMTLHDFEMRHLSEQAVLTTYRVQNHTKNRTTLRSSIWQKMNGRWRLYFHQGTLVNQ</sequence>
<name>A0A553ZX27_9BACI</name>
<accession>A0A553ZX27</accession>
<gene>
    <name evidence="2" type="ORF">FN960_13950</name>
</gene>
<dbReference type="AlphaFoldDB" id="A0A553ZX27"/>
<organism evidence="2 3">
    <name type="scientific">Alkalicoccobacillus porphyridii</name>
    <dbReference type="NCBI Taxonomy" id="2597270"/>
    <lineage>
        <taxon>Bacteria</taxon>
        <taxon>Bacillati</taxon>
        <taxon>Bacillota</taxon>
        <taxon>Bacilli</taxon>
        <taxon>Bacillales</taxon>
        <taxon>Bacillaceae</taxon>
        <taxon>Alkalicoccobacillus</taxon>
    </lineage>
</organism>
<dbReference type="SUPFAM" id="SSF54427">
    <property type="entry name" value="NTF2-like"/>
    <property type="match status" value="1"/>
</dbReference>
<dbReference type="Gene3D" id="3.10.450.50">
    <property type="match status" value="1"/>
</dbReference>
<dbReference type="EMBL" id="VLXZ01000008">
    <property type="protein sequence ID" value="TSB46001.1"/>
    <property type="molecule type" value="Genomic_DNA"/>
</dbReference>
<dbReference type="OrthoDB" id="121974at2"/>
<dbReference type="InterPro" id="IPR032710">
    <property type="entry name" value="NTF2-like_dom_sf"/>
</dbReference>
<dbReference type="InterPro" id="IPR027843">
    <property type="entry name" value="DUF4440"/>
</dbReference>
<evidence type="ECO:0000313" key="2">
    <source>
        <dbReference type="EMBL" id="TSB46001.1"/>
    </source>
</evidence>
<protein>
    <submittedName>
        <fullName evidence="2">DUF4440 domain-containing protein</fullName>
    </submittedName>
</protein>
<dbReference type="RefSeq" id="WP_143849341.1">
    <property type="nucleotide sequence ID" value="NZ_VLXZ01000008.1"/>
</dbReference>
<reference evidence="2 3" key="1">
    <citation type="submission" date="2019-07" db="EMBL/GenBank/DDBJ databases">
        <authorList>
            <person name="Park Y.J."/>
            <person name="Jeong S.E."/>
            <person name="Jung H.S."/>
        </authorList>
    </citation>
    <scope>NUCLEOTIDE SEQUENCE [LARGE SCALE GENOMIC DNA]</scope>
    <source>
        <strain evidence="3">P16(2019)</strain>
    </source>
</reference>
<proteinExistence type="predicted"/>
<dbReference type="Proteomes" id="UP000318521">
    <property type="component" value="Unassembled WGS sequence"/>
</dbReference>
<dbReference type="Pfam" id="PF14534">
    <property type="entry name" value="DUF4440"/>
    <property type="match status" value="1"/>
</dbReference>
<keyword evidence="3" id="KW-1185">Reference proteome</keyword>
<evidence type="ECO:0000313" key="3">
    <source>
        <dbReference type="Proteomes" id="UP000318521"/>
    </source>
</evidence>
<evidence type="ECO:0000259" key="1">
    <source>
        <dbReference type="Pfam" id="PF14534"/>
    </source>
</evidence>